<reference evidence="2 3" key="2">
    <citation type="journal article" date="2013" name="Environ. Sci. Technol.">
        <title>The 4-tert-butylphenol-utilizing bacterium Sphingobium fuliginis OMI can degrade bisphenols via phenolic ring hydroxylation and meta-cleavage pathway.</title>
        <authorList>
            <person name="Ogata Y."/>
            <person name="Goda S."/>
            <person name="Toyama T."/>
            <person name="Sei K."/>
            <person name="Ike M."/>
        </authorList>
    </citation>
    <scope>NUCLEOTIDE SEQUENCE [LARGE SCALE GENOMIC DNA]</scope>
    <source>
        <strain evidence="2 3">OMI</strain>
    </source>
</reference>
<protein>
    <recommendedName>
        <fullName evidence="4">CopG family transcriptional regulator</fullName>
    </recommendedName>
</protein>
<feature type="region of interest" description="Disordered" evidence="1">
    <location>
        <begin position="122"/>
        <end position="143"/>
    </location>
</feature>
<dbReference type="RefSeq" id="WP_099186256.1">
    <property type="nucleotide sequence ID" value="NZ_BEWI01000032.1"/>
</dbReference>
<comment type="caution">
    <text evidence="2">The sequence shown here is derived from an EMBL/GenBank/DDBJ whole genome shotgun (WGS) entry which is preliminary data.</text>
</comment>
<evidence type="ECO:0008006" key="4">
    <source>
        <dbReference type="Google" id="ProtNLM"/>
    </source>
</evidence>
<evidence type="ECO:0000313" key="3">
    <source>
        <dbReference type="Proteomes" id="UP000221538"/>
    </source>
</evidence>
<dbReference type="EMBL" id="BEWI01000032">
    <property type="protein sequence ID" value="GAY22793.1"/>
    <property type="molecule type" value="Genomic_DNA"/>
</dbReference>
<name>A0A292ZIU9_SPHSA</name>
<proteinExistence type="predicted"/>
<gene>
    <name evidence="2" type="ORF">SFOMI_3355</name>
</gene>
<evidence type="ECO:0000256" key="1">
    <source>
        <dbReference type="SAM" id="MobiDB-lite"/>
    </source>
</evidence>
<evidence type="ECO:0000313" key="2">
    <source>
        <dbReference type="EMBL" id="GAY22793.1"/>
    </source>
</evidence>
<reference evidence="2 3" key="1">
    <citation type="journal article" date="2013" name="Biodegradation">
        <title>Occurrence of 4-tert-butylphenol (4-t-BP) biodegradation in an aquatic sample caused by the presence of Spirodela polyrrhiza and isolation of a 4-t-BP-utilizing bacterium.</title>
        <authorList>
            <person name="Ogata Y."/>
            <person name="Toyama T."/>
            <person name="Yu N."/>
            <person name="Wang X."/>
            <person name="Sei K."/>
            <person name="Ike M."/>
        </authorList>
    </citation>
    <scope>NUCLEOTIDE SEQUENCE [LARGE SCALE GENOMIC DNA]</scope>
    <source>
        <strain evidence="2 3">OMI</strain>
    </source>
</reference>
<dbReference type="Proteomes" id="UP000221538">
    <property type="component" value="Unassembled WGS sequence"/>
</dbReference>
<dbReference type="AlphaFoldDB" id="A0A292ZIU9"/>
<accession>A0A292ZIU9</accession>
<sequence>MEKVRHQLFLPKPLSDRLEALAARPGASKSAILVDAVTAWLNRRGASELEDRFAIRLDRLTQAIGRVDRDTYVVLETLALFIRFELAIQTPLAENDAAGRALGAKRFEAFVTQVGRQVSTGRRSLGVAAPDANATASDRGDGQ</sequence>
<organism evidence="2 3">
    <name type="scientific">Sphingobium fuliginis (strain ATCC 27551)</name>
    <dbReference type="NCBI Taxonomy" id="336203"/>
    <lineage>
        <taxon>Bacteria</taxon>
        <taxon>Pseudomonadati</taxon>
        <taxon>Pseudomonadota</taxon>
        <taxon>Alphaproteobacteria</taxon>
        <taxon>Sphingomonadales</taxon>
        <taxon>Sphingomonadaceae</taxon>
        <taxon>Sphingobium</taxon>
    </lineage>
</organism>